<dbReference type="PANTHER" id="PTHR17098:SF2">
    <property type="entry name" value="NADH DEHYDROGENASE [UBIQUINONE] 1 ALPHA SUBCOMPLEX SUBUNIT 1"/>
    <property type="match status" value="1"/>
</dbReference>
<keyword evidence="5" id="KW-0813">Transport</keyword>
<keyword evidence="12 15" id="KW-0472">Membrane</keyword>
<dbReference type="Pfam" id="PF15879">
    <property type="entry name" value="MWFE"/>
    <property type="match status" value="1"/>
</dbReference>
<evidence type="ECO:0000256" key="2">
    <source>
        <dbReference type="ARBA" id="ARBA00004298"/>
    </source>
</evidence>
<evidence type="ECO:0000313" key="17">
    <source>
        <dbReference type="Proteomes" id="UP000617340"/>
    </source>
</evidence>
<comment type="similarity">
    <text evidence="3">Belongs to the complex I NDUFA1 subunit family.</text>
</comment>
<keyword evidence="7 15" id="KW-0812">Transmembrane</keyword>
<keyword evidence="8" id="KW-0999">Mitochondrion inner membrane</keyword>
<name>A0A834KTA7_VESGE</name>
<keyword evidence="11" id="KW-0496">Mitochondrion</keyword>
<evidence type="ECO:0000256" key="3">
    <source>
        <dbReference type="ARBA" id="ARBA00009960"/>
    </source>
</evidence>
<accession>A0A834KTA7</accession>
<dbReference type="InterPro" id="IPR017384">
    <property type="entry name" value="NADH_Ub_cplx-1_asu_su-1"/>
</dbReference>
<sequence>MWYEILPTLAIIAAGLGLPHVATHYLCLQVYGTPKRRLLEDEWDLLMFMRDSRLCDRPHTAGKMGLENIPDD</sequence>
<evidence type="ECO:0000256" key="15">
    <source>
        <dbReference type="SAM" id="Phobius"/>
    </source>
</evidence>
<evidence type="ECO:0000313" key="16">
    <source>
        <dbReference type="EMBL" id="KAF7413649.1"/>
    </source>
</evidence>
<dbReference type="GO" id="GO:0005743">
    <property type="term" value="C:mitochondrial inner membrane"/>
    <property type="evidence" value="ECO:0007669"/>
    <property type="project" value="UniProtKB-SubCell"/>
</dbReference>
<evidence type="ECO:0000256" key="8">
    <source>
        <dbReference type="ARBA" id="ARBA00022792"/>
    </source>
</evidence>
<evidence type="ECO:0000256" key="4">
    <source>
        <dbReference type="ARBA" id="ARBA00016392"/>
    </source>
</evidence>
<feature type="transmembrane region" description="Helical" evidence="15">
    <location>
        <begin position="6"/>
        <end position="28"/>
    </location>
</feature>
<dbReference type="PANTHER" id="PTHR17098">
    <property type="entry name" value="NADH-UBIQUINONE OXIDOREDUCTASE MWFE SUBUNIT"/>
    <property type="match status" value="1"/>
</dbReference>
<keyword evidence="10 15" id="KW-1133">Transmembrane helix</keyword>
<evidence type="ECO:0000256" key="14">
    <source>
        <dbReference type="ARBA" id="ARBA00033255"/>
    </source>
</evidence>
<dbReference type="EMBL" id="JACSDZ010000002">
    <property type="protein sequence ID" value="KAF7413649.1"/>
    <property type="molecule type" value="Genomic_DNA"/>
</dbReference>
<reference evidence="16" key="1">
    <citation type="journal article" date="2020" name="G3 (Bethesda)">
        <title>High-Quality Assemblies for Three Invasive Social Wasps from the &lt;i&gt;Vespula&lt;/i&gt; Genus.</title>
        <authorList>
            <person name="Harrop T.W.R."/>
            <person name="Guhlin J."/>
            <person name="McLaughlin G.M."/>
            <person name="Permina E."/>
            <person name="Stockwell P."/>
            <person name="Gilligan J."/>
            <person name="Le Lec M.F."/>
            <person name="Gruber M.A.M."/>
            <person name="Quinn O."/>
            <person name="Lovegrove M."/>
            <person name="Duncan E.J."/>
            <person name="Remnant E.J."/>
            <person name="Van Eeckhoven J."/>
            <person name="Graham B."/>
            <person name="Knapp R.A."/>
            <person name="Langford K.W."/>
            <person name="Kronenberg Z."/>
            <person name="Press M.O."/>
            <person name="Eacker S.M."/>
            <person name="Wilson-Rankin E.E."/>
            <person name="Purcell J."/>
            <person name="Lester P.J."/>
            <person name="Dearden P.K."/>
        </authorList>
    </citation>
    <scope>NUCLEOTIDE SEQUENCE</scope>
    <source>
        <strain evidence="16">Linc-1</strain>
    </source>
</reference>
<proteinExistence type="inferred from homology"/>
<evidence type="ECO:0000256" key="6">
    <source>
        <dbReference type="ARBA" id="ARBA00022660"/>
    </source>
</evidence>
<comment type="caution">
    <text evidence="16">The sequence shown here is derived from an EMBL/GenBank/DDBJ whole genome shotgun (WGS) entry which is preliminary data.</text>
</comment>
<keyword evidence="9" id="KW-0249">Electron transport</keyword>
<keyword evidence="6" id="KW-0679">Respiratory chain</keyword>
<evidence type="ECO:0000256" key="12">
    <source>
        <dbReference type="ARBA" id="ARBA00023136"/>
    </source>
</evidence>
<gene>
    <name evidence="16" type="ORF">HZH68_002138</name>
</gene>
<evidence type="ECO:0000256" key="13">
    <source>
        <dbReference type="ARBA" id="ARBA00029847"/>
    </source>
</evidence>
<comment type="subcellular location">
    <subcellularLocation>
        <location evidence="2">Mitochondrion inner membrane</location>
        <topology evidence="2">Single-pass membrane protein</topology>
        <orientation evidence="2">Matrix side</orientation>
    </subcellularLocation>
</comment>
<comment type="function">
    <text evidence="1">Accessory subunit of the mitochondrial membrane respiratory chain NADH dehydrogenase (Complex I), that is believed not to be involved in catalysis. Complex I functions in the transfer of electrons from NADH to the respiratory chain. The immediate electron acceptor for the enzyme is believed to be ubiquinone.</text>
</comment>
<evidence type="ECO:0000256" key="11">
    <source>
        <dbReference type="ARBA" id="ARBA00023128"/>
    </source>
</evidence>
<evidence type="ECO:0000256" key="1">
    <source>
        <dbReference type="ARBA" id="ARBA00003195"/>
    </source>
</evidence>
<evidence type="ECO:0000256" key="10">
    <source>
        <dbReference type="ARBA" id="ARBA00022989"/>
    </source>
</evidence>
<evidence type="ECO:0000256" key="9">
    <source>
        <dbReference type="ARBA" id="ARBA00022982"/>
    </source>
</evidence>
<evidence type="ECO:0000256" key="5">
    <source>
        <dbReference type="ARBA" id="ARBA00022448"/>
    </source>
</evidence>
<dbReference type="AlphaFoldDB" id="A0A834KTA7"/>
<dbReference type="Proteomes" id="UP000617340">
    <property type="component" value="Unassembled WGS sequence"/>
</dbReference>
<keyword evidence="17" id="KW-1185">Reference proteome</keyword>
<protein>
    <recommendedName>
        <fullName evidence="4">NADH dehydrogenase [ubiquinone] 1 alpha subcomplex subunit 1</fullName>
    </recommendedName>
    <alternativeName>
        <fullName evidence="14">Complex I-MWFE</fullName>
    </alternativeName>
    <alternativeName>
        <fullName evidence="13">NADH-ubiquinone oxidoreductase MWFE subunit</fullName>
    </alternativeName>
</protein>
<organism evidence="16 17">
    <name type="scientific">Vespula germanica</name>
    <name type="common">German yellow jacket</name>
    <name type="synonym">Paravespula germanica</name>
    <dbReference type="NCBI Taxonomy" id="30212"/>
    <lineage>
        <taxon>Eukaryota</taxon>
        <taxon>Metazoa</taxon>
        <taxon>Ecdysozoa</taxon>
        <taxon>Arthropoda</taxon>
        <taxon>Hexapoda</taxon>
        <taxon>Insecta</taxon>
        <taxon>Pterygota</taxon>
        <taxon>Neoptera</taxon>
        <taxon>Endopterygota</taxon>
        <taxon>Hymenoptera</taxon>
        <taxon>Apocrita</taxon>
        <taxon>Aculeata</taxon>
        <taxon>Vespoidea</taxon>
        <taxon>Vespidae</taxon>
        <taxon>Vespinae</taxon>
        <taxon>Vespula</taxon>
    </lineage>
</organism>
<evidence type="ECO:0000256" key="7">
    <source>
        <dbReference type="ARBA" id="ARBA00022692"/>
    </source>
</evidence>